<sequence>MALLSTLVTSVLAPLATVAPMAASTPMAVSTPPSIPRPSNAPTLYVPDTKARNAVIFGTIASVLTIIGIFIAGATLRIAYQTRQAEHHRDSNNDDSEDPEMEMASIHGSRTLSSPTSNADGAAEQNEP</sequence>
<name>A0A9P4PHB3_9PLEO</name>
<keyword evidence="2" id="KW-1133">Transmembrane helix</keyword>
<evidence type="ECO:0000313" key="4">
    <source>
        <dbReference type="EMBL" id="KAF2443338.1"/>
    </source>
</evidence>
<dbReference type="EMBL" id="MU001502">
    <property type="protein sequence ID" value="KAF2443338.1"/>
    <property type="molecule type" value="Genomic_DNA"/>
</dbReference>
<comment type="caution">
    <text evidence="4">The sequence shown here is derived from an EMBL/GenBank/DDBJ whole genome shotgun (WGS) entry which is preliminary data.</text>
</comment>
<dbReference type="AlphaFoldDB" id="A0A9P4PHB3"/>
<feature type="region of interest" description="Disordered" evidence="1">
    <location>
        <begin position="82"/>
        <end position="128"/>
    </location>
</feature>
<evidence type="ECO:0000256" key="1">
    <source>
        <dbReference type="SAM" id="MobiDB-lite"/>
    </source>
</evidence>
<evidence type="ECO:0000313" key="5">
    <source>
        <dbReference type="Proteomes" id="UP000799764"/>
    </source>
</evidence>
<feature type="compositionally biased region" description="Polar residues" evidence="1">
    <location>
        <begin position="108"/>
        <end position="119"/>
    </location>
</feature>
<gene>
    <name evidence="4" type="ORF">P171DRAFT_35863</name>
</gene>
<proteinExistence type="predicted"/>
<keyword evidence="2" id="KW-0812">Transmembrane</keyword>
<keyword evidence="2" id="KW-0472">Membrane</keyword>
<feature type="chain" id="PRO_5040245407" description="Transmembrane protein" evidence="3">
    <location>
        <begin position="24"/>
        <end position="128"/>
    </location>
</feature>
<feature type="signal peptide" evidence="3">
    <location>
        <begin position="1"/>
        <end position="23"/>
    </location>
</feature>
<accession>A0A9P4PHB3</accession>
<dbReference type="Proteomes" id="UP000799764">
    <property type="component" value="Unassembled WGS sequence"/>
</dbReference>
<evidence type="ECO:0000256" key="2">
    <source>
        <dbReference type="SAM" id="Phobius"/>
    </source>
</evidence>
<dbReference type="OrthoDB" id="10531821at2759"/>
<protein>
    <recommendedName>
        <fullName evidence="6">Transmembrane protein</fullName>
    </recommendedName>
</protein>
<evidence type="ECO:0008006" key="6">
    <source>
        <dbReference type="Google" id="ProtNLM"/>
    </source>
</evidence>
<reference evidence="4" key="1">
    <citation type="journal article" date="2020" name="Stud. Mycol.">
        <title>101 Dothideomycetes genomes: a test case for predicting lifestyles and emergence of pathogens.</title>
        <authorList>
            <person name="Haridas S."/>
            <person name="Albert R."/>
            <person name="Binder M."/>
            <person name="Bloem J."/>
            <person name="Labutti K."/>
            <person name="Salamov A."/>
            <person name="Andreopoulos B."/>
            <person name="Baker S."/>
            <person name="Barry K."/>
            <person name="Bills G."/>
            <person name="Bluhm B."/>
            <person name="Cannon C."/>
            <person name="Castanera R."/>
            <person name="Culley D."/>
            <person name="Daum C."/>
            <person name="Ezra D."/>
            <person name="Gonzalez J."/>
            <person name="Henrissat B."/>
            <person name="Kuo A."/>
            <person name="Liang C."/>
            <person name="Lipzen A."/>
            <person name="Lutzoni F."/>
            <person name="Magnuson J."/>
            <person name="Mondo S."/>
            <person name="Nolan M."/>
            <person name="Ohm R."/>
            <person name="Pangilinan J."/>
            <person name="Park H.-J."/>
            <person name="Ramirez L."/>
            <person name="Alfaro M."/>
            <person name="Sun H."/>
            <person name="Tritt A."/>
            <person name="Yoshinaga Y."/>
            <person name="Zwiers L.-H."/>
            <person name="Turgeon B."/>
            <person name="Goodwin S."/>
            <person name="Spatafora J."/>
            <person name="Crous P."/>
            <person name="Grigoriev I."/>
        </authorList>
    </citation>
    <scope>NUCLEOTIDE SEQUENCE</scope>
    <source>
        <strain evidence="4">CBS 690.94</strain>
    </source>
</reference>
<keyword evidence="3" id="KW-0732">Signal</keyword>
<evidence type="ECO:0000256" key="3">
    <source>
        <dbReference type="SAM" id="SignalP"/>
    </source>
</evidence>
<organism evidence="4 5">
    <name type="scientific">Karstenula rhodostoma CBS 690.94</name>
    <dbReference type="NCBI Taxonomy" id="1392251"/>
    <lineage>
        <taxon>Eukaryota</taxon>
        <taxon>Fungi</taxon>
        <taxon>Dikarya</taxon>
        <taxon>Ascomycota</taxon>
        <taxon>Pezizomycotina</taxon>
        <taxon>Dothideomycetes</taxon>
        <taxon>Pleosporomycetidae</taxon>
        <taxon>Pleosporales</taxon>
        <taxon>Massarineae</taxon>
        <taxon>Didymosphaeriaceae</taxon>
        <taxon>Karstenula</taxon>
    </lineage>
</organism>
<feature type="transmembrane region" description="Helical" evidence="2">
    <location>
        <begin position="54"/>
        <end position="80"/>
    </location>
</feature>
<keyword evidence="5" id="KW-1185">Reference proteome</keyword>